<dbReference type="KEGG" id="char:116218516"/>
<proteinExistence type="predicted"/>
<gene>
    <name evidence="3" type="primary">LOC116218516</name>
</gene>
<dbReference type="Proteomes" id="UP000515152">
    <property type="component" value="Chromosome 22"/>
</dbReference>
<protein>
    <submittedName>
        <fullName evidence="3">Uncharacterized protein LOC116218516</fullName>
    </submittedName>
</protein>
<evidence type="ECO:0000256" key="1">
    <source>
        <dbReference type="SAM" id="MobiDB-lite"/>
    </source>
</evidence>
<name>A0A6P8EW65_CLUHA</name>
<dbReference type="OrthoDB" id="20872at2759"/>
<dbReference type="RefSeq" id="XP_031416366.1">
    <property type="nucleotide sequence ID" value="XM_031560506.2"/>
</dbReference>
<feature type="region of interest" description="Disordered" evidence="1">
    <location>
        <begin position="452"/>
        <end position="471"/>
    </location>
</feature>
<feature type="region of interest" description="Disordered" evidence="1">
    <location>
        <begin position="513"/>
        <end position="539"/>
    </location>
</feature>
<dbReference type="GeneID" id="116218516"/>
<organism evidence="2 3">
    <name type="scientific">Clupea harengus</name>
    <name type="common">Atlantic herring</name>
    <dbReference type="NCBI Taxonomy" id="7950"/>
    <lineage>
        <taxon>Eukaryota</taxon>
        <taxon>Metazoa</taxon>
        <taxon>Chordata</taxon>
        <taxon>Craniata</taxon>
        <taxon>Vertebrata</taxon>
        <taxon>Euteleostomi</taxon>
        <taxon>Actinopterygii</taxon>
        <taxon>Neopterygii</taxon>
        <taxon>Teleostei</taxon>
        <taxon>Clupei</taxon>
        <taxon>Clupeiformes</taxon>
        <taxon>Clupeoidei</taxon>
        <taxon>Clupeidae</taxon>
        <taxon>Clupea</taxon>
    </lineage>
</organism>
<evidence type="ECO:0000313" key="3">
    <source>
        <dbReference type="RefSeq" id="XP_031416366.1"/>
    </source>
</evidence>
<reference evidence="3" key="1">
    <citation type="submission" date="2025-08" db="UniProtKB">
        <authorList>
            <consortium name="RefSeq"/>
        </authorList>
    </citation>
    <scope>IDENTIFICATION</scope>
</reference>
<accession>A0A6P8EW65</accession>
<dbReference type="AlphaFoldDB" id="A0A6P8EW65"/>
<keyword evidence="2" id="KW-1185">Reference proteome</keyword>
<sequence length="1260" mass="140297">MHSTGIQSLSPISAISDSESEEYYLEDFFLEDRPSSESNSFTRALTPDSPVPQFNMSTVPAIQWNRSASPHSATSDIEYFDTNWNYEQVPYEVRPESPLSGSDEAFKNVVGECVMALRPLSPDSLSSESDYKLSFLEHWLKELRPSSPGSHTSLEFRPLSPDSPIPQYANYLPQNMLTGAVKSDLGPSPVPTLSDNESCFSWDYDEGRPQSPDSIIDESSRHPISPDAAGFVIRKNFPNSREPYDTSLKRGPGSKSLESQMGPPVKIMALESVGAVSADISFPKKFRLVYETVPCKLMSHMYDPPFKGEHLCTKAGIFERILDTERTTERDETDECSDQIQMSEEVQATIVVAETSSDFTSKMIPEVLSVQLSSLKSEIMICRHDELISTLPLQSSESGQLGKQYAFTSDSESLLSKSSSVYRSPSCQSVISDSDGALLSVEDLFVDIRPSSPESFTSVDESRPLSVDSPVPQYENFLDTYMLSFNEYPSSPPESVSSEIEYSELGIEELFSETRPDSPQSQPPDYESENRSLSPDSLSASEDYAEEFLEWCQLFRPPSPESLAELNEFRALSPDSPVPQYKCPLAVSITHSAHLRSTSPASLTSENTEEELYLDFFTERRPMSPESPIPEYIHSTCDQLICSTSRSSSPVSLASDIEYSDLYLEELFQEGRIDSPEPLCLCDEGRFLSPDSPIPDYGNVKFETSIYTGSRSSSPTSPILDIEYSELCLNELFNEDRTWCPDSSYSPDACRPLSPDSPIPEYGCQTFELLNFTGKRSSSPVSLASDVEYSDLCLAELFDEDRPDSPESVILDDETTSKYLTKYRPLTPESLISETDYCLFFSKWLEEVRAFSPESISSLDEYRPLSPDSPVPQYEIPLTISMHSTGIQSLSPISAISDSESEEYYLEDFFLEDRPSSESNSFTRALTPDSPVPQFNMSTVPAIQWNRSASPHSATSDIEYFDTNWNYEQVPYEVRPESPLSGSDEAFKNVVGECVMALRPLSPDSLSSESDYKLSFLEHWLKELRPSSPGSHTSLEFRPLSPDSPIPQYANYLPQNMLTGAVKSDLGPSPVPTLSDNESCFSWDYDEGRPQSPDSIIDESSHHPISPDAAGFVICKNFPNSGEPYDTSLKRGPGSKSLESQMGPPVKIMALESVGAVSADISFPKKFRLVYETVPCKLMSHMYDPPFKGEHLCTKAGIFERILDTERTTERDETDECSDQIQMSEEVQATIVVAETSSDFTSKMIPEVLSVQLSSLKSGI</sequence>
<evidence type="ECO:0000313" key="2">
    <source>
        <dbReference type="Proteomes" id="UP000515152"/>
    </source>
</evidence>